<name>A0ABR4BBE3_9LECA</name>
<keyword evidence="2" id="KW-1185">Reference proteome</keyword>
<organism evidence="1 2">
    <name type="scientific">Lepraria finkii</name>
    <dbReference type="NCBI Taxonomy" id="1340010"/>
    <lineage>
        <taxon>Eukaryota</taxon>
        <taxon>Fungi</taxon>
        <taxon>Dikarya</taxon>
        <taxon>Ascomycota</taxon>
        <taxon>Pezizomycotina</taxon>
        <taxon>Lecanoromycetes</taxon>
        <taxon>OSLEUM clade</taxon>
        <taxon>Lecanoromycetidae</taxon>
        <taxon>Lecanorales</taxon>
        <taxon>Lecanorineae</taxon>
        <taxon>Stereocaulaceae</taxon>
        <taxon>Lepraria</taxon>
    </lineage>
</organism>
<evidence type="ECO:0000313" key="2">
    <source>
        <dbReference type="Proteomes" id="UP001590951"/>
    </source>
</evidence>
<dbReference type="EMBL" id="JBHFEH010000012">
    <property type="protein sequence ID" value="KAL2055168.1"/>
    <property type="molecule type" value="Genomic_DNA"/>
</dbReference>
<proteinExistence type="predicted"/>
<reference evidence="1 2" key="1">
    <citation type="submission" date="2024-09" db="EMBL/GenBank/DDBJ databases">
        <title>Rethinking Asexuality: The Enigmatic Case of Functional Sexual Genes in Lepraria (Stereocaulaceae).</title>
        <authorList>
            <person name="Doellman M."/>
            <person name="Sun Y."/>
            <person name="Barcenas-Pena A."/>
            <person name="Lumbsch H.T."/>
            <person name="Grewe F."/>
        </authorList>
    </citation>
    <scope>NUCLEOTIDE SEQUENCE [LARGE SCALE GENOMIC DNA]</scope>
    <source>
        <strain evidence="1 2">Grewe 0041</strain>
    </source>
</reference>
<sequence length="134" mass="15109">MARFEPSHGSVCFTEPDRFLIPILFSGEVRGCGSEAYNESILEPEVINLGLEEREEQLKKANTINEVNAKPLHNYPEQISAESEEALQHKWVDGVSRFLLIIDERSGKHVGVHSFAKSQGLPEPTQFAFLRRST</sequence>
<accession>A0ABR4BBE3</accession>
<gene>
    <name evidence="1" type="ORF">ABVK25_004506</name>
</gene>
<evidence type="ECO:0000313" key="1">
    <source>
        <dbReference type="EMBL" id="KAL2055168.1"/>
    </source>
</evidence>
<protein>
    <submittedName>
        <fullName evidence="1">Uncharacterized protein</fullName>
    </submittedName>
</protein>
<dbReference type="Proteomes" id="UP001590951">
    <property type="component" value="Unassembled WGS sequence"/>
</dbReference>
<comment type="caution">
    <text evidence="1">The sequence shown here is derived from an EMBL/GenBank/DDBJ whole genome shotgun (WGS) entry which is preliminary data.</text>
</comment>